<dbReference type="NCBIfam" id="TIGR02847">
    <property type="entry name" value="CyoD"/>
    <property type="match status" value="1"/>
</dbReference>
<evidence type="ECO:0000256" key="7">
    <source>
        <dbReference type="ARBA" id="ARBA00022692"/>
    </source>
</evidence>
<evidence type="ECO:0000256" key="15">
    <source>
        <dbReference type="ARBA" id="ARBA00031887"/>
    </source>
</evidence>
<dbReference type="EMBL" id="PVTP01000008">
    <property type="protein sequence ID" value="PRY76584.1"/>
    <property type="molecule type" value="Genomic_DNA"/>
</dbReference>
<proteinExistence type="inferred from homology"/>
<evidence type="ECO:0000256" key="13">
    <source>
        <dbReference type="ARBA" id="ARBA00030071"/>
    </source>
</evidence>
<keyword evidence="9 17" id="KW-1133">Transmembrane helix</keyword>
<comment type="function">
    <text evidence="12">Cytochrome bo(3) ubiquinol terminal oxidase is the component of the aerobic respiratory chain of E.coli that predominates when cells are grown at high aeration. Has proton pump activity across the membrane in addition to electron transfer, pumping 2 protons/electron.</text>
</comment>
<comment type="similarity">
    <text evidence="2">Belongs to the cytochrome c oxidase bacterial subunit 4 family.</text>
</comment>
<organism evidence="18 19">
    <name type="scientific">Yoonia maritima</name>
    <dbReference type="NCBI Taxonomy" id="1435347"/>
    <lineage>
        <taxon>Bacteria</taxon>
        <taxon>Pseudomonadati</taxon>
        <taxon>Pseudomonadota</taxon>
        <taxon>Alphaproteobacteria</taxon>
        <taxon>Rhodobacterales</taxon>
        <taxon>Paracoccaceae</taxon>
        <taxon>Yoonia</taxon>
    </lineage>
</organism>
<evidence type="ECO:0000313" key="19">
    <source>
        <dbReference type="Proteomes" id="UP000238007"/>
    </source>
</evidence>
<dbReference type="GO" id="GO:0009486">
    <property type="term" value="F:cytochrome bo3 ubiquinol oxidase activity"/>
    <property type="evidence" value="ECO:0007669"/>
    <property type="project" value="InterPro"/>
</dbReference>
<evidence type="ECO:0000256" key="1">
    <source>
        <dbReference type="ARBA" id="ARBA00004651"/>
    </source>
</evidence>
<evidence type="ECO:0000256" key="3">
    <source>
        <dbReference type="ARBA" id="ARBA00011700"/>
    </source>
</evidence>
<evidence type="ECO:0000256" key="12">
    <source>
        <dbReference type="ARBA" id="ARBA00025694"/>
    </source>
</evidence>
<dbReference type="InterPro" id="IPR005171">
    <property type="entry name" value="Cyt_c_oxidase_su4_prok"/>
</dbReference>
<feature type="transmembrane region" description="Helical" evidence="17">
    <location>
        <begin position="20"/>
        <end position="41"/>
    </location>
</feature>
<name>A0A2T0VX22_9RHOB</name>
<dbReference type="Proteomes" id="UP000238007">
    <property type="component" value="Unassembled WGS sequence"/>
</dbReference>
<dbReference type="GO" id="GO:0009319">
    <property type="term" value="C:cytochrome o ubiquinol oxidase complex"/>
    <property type="evidence" value="ECO:0007669"/>
    <property type="project" value="TreeGrafter"/>
</dbReference>
<dbReference type="RefSeq" id="WP_106358231.1">
    <property type="nucleotide sequence ID" value="NZ_PVTP01000008.1"/>
</dbReference>
<keyword evidence="5" id="KW-0813">Transport</keyword>
<dbReference type="PANTHER" id="PTHR36835:SF1">
    <property type="entry name" value="CYTOCHROME BO(3) UBIQUINOL OXIDASE SUBUNIT 4"/>
    <property type="match status" value="1"/>
</dbReference>
<reference evidence="18 19" key="1">
    <citation type="submission" date="2018-03" db="EMBL/GenBank/DDBJ databases">
        <title>Genomic Encyclopedia of Archaeal and Bacterial Type Strains, Phase II (KMG-II): from individual species to whole genera.</title>
        <authorList>
            <person name="Goeker M."/>
        </authorList>
    </citation>
    <scope>NUCLEOTIDE SEQUENCE [LARGE SCALE GENOMIC DNA]</scope>
    <source>
        <strain evidence="18 19">DSM 101533</strain>
    </source>
</reference>
<evidence type="ECO:0000256" key="16">
    <source>
        <dbReference type="ARBA" id="ARBA00032185"/>
    </source>
</evidence>
<evidence type="ECO:0000256" key="11">
    <source>
        <dbReference type="ARBA" id="ARBA00023136"/>
    </source>
</evidence>
<keyword evidence="11 17" id="KW-0472">Membrane</keyword>
<keyword evidence="10" id="KW-0560">Oxidoreductase</keyword>
<evidence type="ECO:0000256" key="17">
    <source>
        <dbReference type="SAM" id="Phobius"/>
    </source>
</evidence>
<accession>A0A2T0VX22</accession>
<dbReference type="AlphaFoldDB" id="A0A2T0VX22"/>
<evidence type="ECO:0000256" key="8">
    <source>
        <dbReference type="ARBA" id="ARBA00022982"/>
    </source>
</evidence>
<comment type="subcellular location">
    <subcellularLocation>
        <location evidence="1">Cell membrane</location>
        <topology evidence="1">Multi-pass membrane protein</topology>
    </subcellularLocation>
</comment>
<dbReference type="OrthoDB" id="2375888at2"/>
<evidence type="ECO:0000256" key="10">
    <source>
        <dbReference type="ARBA" id="ARBA00023002"/>
    </source>
</evidence>
<evidence type="ECO:0000256" key="4">
    <source>
        <dbReference type="ARBA" id="ARBA00014689"/>
    </source>
</evidence>
<gene>
    <name evidence="18" type="ORF">CLV80_10848</name>
</gene>
<dbReference type="GO" id="GO:0019646">
    <property type="term" value="P:aerobic electron transport chain"/>
    <property type="evidence" value="ECO:0007669"/>
    <property type="project" value="TreeGrafter"/>
</dbReference>
<dbReference type="Pfam" id="PF03626">
    <property type="entry name" value="COX4_pro"/>
    <property type="match status" value="1"/>
</dbReference>
<dbReference type="GO" id="GO:0015078">
    <property type="term" value="F:proton transmembrane transporter activity"/>
    <property type="evidence" value="ECO:0007669"/>
    <property type="project" value="TreeGrafter"/>
</dbReference>
<sequence length="127" mass="13923">MLAKTHNAHGAAKDHGTMAQLMIGFALAALLTIIPFLLIIAEVEIARTTLIGIIMGLGAVQIVVHLVYFLHVNRSAEEGWTLFASIFAVLILVIVLAGSLWVMRNMNENMMPMHDMDHMTSLQSQQG</sequence>
<keyword evidence="8" id="KW-0249">Electron transport</keyword>
<evidence type="ECO:0000256" key="14">
    <source>
        <dbReference type="ARBA" id="ARBA00030211"/>
    </source>
</evidence>
<keyword evidence="19" id="KW-1185">Reference proteome</keyword>
<dbReference type="GO" id="GO:0005886">
    <property type="term" value="C:plasma membrane"/>
    <property type="evidence" value="ECO:0007669"/>
    <property type="project" value="UniProtKB-SubCell"/>
</dbReference>
<evidence type="ECO:0000256" key="5">
    <source>
        <dbReference type="ARBA" id="ARBA00022448"/>
    </source>
</evidence>
<evidence type="ECO:0000256" key="9">
    <source>
        <dbReference type="ARBA" id="ARBA00022989"/>
    </source>
</evidence>
<comment type="subunit">
    <text evidence="3">Heterooctamer of two A chains, two B chains, two C chains and two D chains.</text>
</comment>
<evidence type="ECO:0000313" key="18">
    <source>
        <dbReference type="EMBL" id="PRY76584.1"/>
    </source>
</evidence>
<dbReference type="PANTHER" id="PTHR36835">
    <property type="entry name" value="CYTOCHROME BO(3) UBIQUINOL OXIDASE SUBUNIT 4"/>
    <property type="match status" value="1"/>
</dbReference>
<dbReference type="InterPro" id="IPR050968">
    <property type="entry name" value="Cytochrome_c_oxidase_bac_sub4"/>
</dbReference>
<comment type="caution">
    <text evidence="18">The sequence shown here is derived from an EMBL/GenBank/DDBJ whole genome shotgun (WGS) entry which is preliminary data.</text>
</comment>
<dbReference type="GO" id="GO:0015990">
    <property type="term" value="P:electron transport coupled proton transport"/>
    <property type="evidence" value="ECO:0007669"/>
    <property type="project" value="InterPro"/>
</dbReference>
<evidence type="ECO:0000256" key="6">
    <source>
        <dbReference type="ARBA" id="ARBA00022475"/>
    </source>
</evidence>
<keyword evidence="6" id="KW-1003">Cell membrane</keyword>
<keyword evidence="7 17" id="KW-0812">Transmembrane</keyword>
<feature type="transmembrane region" description="Helical" evidence="17">
    <location>
        <begin position="82"/>
        <end position="103"/>
    </location>
</feature>
<dbReference type="InterPro" id="IPR014210">
    <property type="entry name" value="Cyt_o_ubiqinol_oxidase_su4"/>
</dbReference>
<protein>
    <recommendedName>
        <fullName evidence="4">Cytochrome bo(3) ubiquinol oxidase subunit 4</fullName>
    </recommendedName>
    <alternativeName>
        <fullName evidence="16">Cytochrome o ubiquinol oxidase subunit 4</fullName>
    </alternativeName>
    <alternativeName>
        <fullName evidence="13">Oxidase bo(3) subunit 4</fullName>
    </alternativeName>
    <alternativeName>
        <fullName evidence="14">Ubiquinol oxidase polypeptide IV</fullName>
    </alternativeName>
    <alternativeName>
        <fullName evidence="15">Ubiquinol oxidase subunit 4</fullName>
    </alternativeName>
</protein>
<feature type="transmembrane region" description="Helical" evidence="17">
    <location>
        <begin position="48"/>
        <end position="70"/>
    </location>
</feature>
<evidence type="ECO:0000256" key="2">
    <source>
        <dbReference type="ARBA" id="ARBA00008079"/>
    </source>
</evidence>